<evidence type="ECO:0000256" key="3">
    <source>
        <dbReference type="ARBA" id="ARBA00038054"/>
    </source>
</evidence>
<evidence type="ECO:0000256" key="2">
    <source>
        <dbReference type="ARBA" id="ARBA00022630"/>
    </source>
</evidence>
<organism evidence="5 6">
    <name type="scientific">Clostridium zeae</name>
    <dbReference type="NCBI Taxonomy" id="2759022"/>
    <lineage>
        <taxon>Bacteria</taxon>
        <taxon>Bacillati</taxon>
        <taxon>Bacillota</taxon>
        <taxon>Clostridia</taxon>
        <taxon>Eubacteriales</taxon>
        <taxon>Clostridiaceae</taxon>
        <taxon>Clostridium</taxon>
    </lineage>
</organism>
<keyword evidence="6" id="KW-1185">Reference proteome</keyword>
<dbReference type="SUPFAM" id="SSF50475">
    <property type="entry name" value="FMN-binding split barrel"/>
    <property type="match status" value="1"/>
</dbReference>
<dbReference type="PANTHER" id="PTHR43567">
    <property type="entry name" value="FLAVOREDOXIN-RELATED-RELATED"/>
    <property type="match status" value="1"/>
</dbReference>
<evidence type="ECO:0000256" key="1">
    <source>
        <dbReference type="ARBA" id="ARBA00001917"/>
    </source>
</evidence>
<accession>A0ABQ1E6N9</accession>
<dbReference type="Pfam" id="PF01613">
    <property type="entry name" value="Flavin_Reduct"/>
    <property type="match status" value="1"/>
</dbReference>
<feature type="domain" description="Flavin reductase like" evidence="4">
    <location>
        <begin position="15"/>
        <end position="174"/>
    </location>
</feature>
<gene>
    <name evidence="5" type="ORF">CSC2_09140</name>
</gene>
<sequence length="189" mass="21229">MSNRKSMGIQHSMCVQPTFLIGTYDEDGNVNFAPITWVSVTCDNGANDHYMLVISMFGSKKTKLNVIKTKQLSANLVSTNMLYLVDYFGNNSGNNGIKEKTPYDYSNGEVLHVPTLDLSKWVYECEVKKIVQTGDSDTFFCDIKNVQIDNDIDISDGIDLTLFDPVVYSGHYHSIGKHLGKIGDYIKEY</sequence>
<comment type="cofactor">
    <cofactor evidence="1">
        <name>FMN</name>
        <dbReference type="ChEBI" id="CHEBI:58210"/>
    </cofactor>
</comment>
<comment type="similarity">
    <text evidence="3">Belongs to the flavoredoxin family.</text>
</comment>
<keyword evidence="2" id="KW-0285">Flavoprotein</keyword>
<proteinExistence type="inferred from homology"/>
<dbReference type="Proteomes" id="UP000663802">
    <property type="component" value="Unassembled WGS sequence"/>
</dbReference>
<dbReference type="InterPro" id="IPR012349">
    <property type="entry name" value="Split_barrel_FMN-bd"/>
</dbReference>
<dbReference type="PANTHER" id="PTHR43567:SF1">
    <property type="entry name" value="FLAVOREDOXIN"/>
    <property type="match status" value="1"/>
</dbReference>
<dbReference type="RefSeq" id="WP_206868356.1">
    <property type="nucleotide sequence ID" value="NZ_BMBA01000001.1"/>
</dbReference>
<reference evidence="5 6" key="1">
    <citation type="journal article" date="2021" name="Int. J. Syst. Evol. Microbiol.">
        <title>Clostridium zeae sp. nov., isolated from corn silage.</title>
        <authorList>
            <person name="Kobayashi H."/>
            <person name="Tanizawa Y."/>
            <person name="Yagura M."/>
            <person name="Sakamoto M."/>
            <person name="Ohkuma M."/>
            <person name="Tohno M."/>
        </authorList>
    </citation>
    <scope>NUCLEOTIDE SEQUENCE [LARGE SCALE GENOMIC DNA]</scope>
    <source>
        <strain evidence="5 6">CSC2</strain>
    </source>
</reference>
<evidence type="ECO:0000259" key="4">
    <source>
        <dbReference type="Pfam" id="PF01613"/>
    </source>
</evidence>
<dbReference type="Gene3D" id="2.30.110.10">
    <property type="entry name" value="Electron Transport, Fmn-binding Protein, Chain A"/>
    <property type="match status" value="1"/>
</dbReference>
<dbReference type="InterPro" id="IPR002563">
    <property type="entry name" value="Flavin_Rdtase-like_dom"/>
</dbReference>
<evidence type="ECO:0000313" key="5">
    <source>
        <dbReference type="EMBL" id="GFZ30388.1"/>
    </source>
</evidence>
<dbReference type="EMBL" id="BMBA01000001">
    <property type="protein sequence ID" value="GFZ30388.1"/>
    <property type="molecule type" value="Genomic_DNA"/>
</dbReference>
<dbReference type="InterPro" id="IPR052174">
    <property type="entry name" value="Flavoredoxin"/>
</dbReference>
<name>A0ABQ1E6N9_9CLOT</name>
<protein>
    <recommendedName>
        <fullName evidence="4">Flavin reductase like domain-containing protein</fullName>
    </recommendedName>
</protein>
<comment type="caution">
    <text evidence="5">The sequence shown here is derived from an EMBL/GenBank/DDBJ whole genome shotgun (WGS) entry which is preliminary data.</text>
</comment>
<evidence type="ECO:0000313" key="6">
    <source>
        <dbReference type="Proteomes" id="UP000663802"/>
    </source>
</evidence>